<feature type="domain" description="C2H2-type" evidence="6">
    <location>
        <begin position="288"/>
        <end position="316"/>
    </location>
</feature>
<dbReference type="AlphaFoldDB" id="A0A821XKU4"/>
<reference evidence="7" key="1">
    <citation type="submission" date="2021-02" db="EMBL/GenBank/DDBJ databases">
        <authorList>
            <person name="Steward A R."/>
        </authorList>
    </citation>
    <scope>NUCLEOTIDE SEQUENCE</scope>
</reference>
<dbReference type="FunFam" id="3.30.160.60:FF:000110">
    <property type="entry name" value="Zinc finger protein-like"/>
    <property type="match status" value="1"/>
</dbReference>
<feature type="domain" description="C2H2-type" evidence="6">
    <location>
        <begin position="512"/>
        <end position="539"/>
    </location>
</feature>
<feature type="domain" description="C2H2-type" evidence="6">
    <location>
        <begin position="234"/>
        <end position="262"/>
    </location>
</feature>
<dbReference type="FunFam" id="3.30.160.60:FF:002343">
    <property type="entry name" value="Zinc finger protein 33A"/>
    <property type="match status" value="2"/>
</dbReference>
<evidence type="ECO:0000259" key="6">
    <source>
        <dbReference type="PROSITE" id="PS50157"/>
    </source>
</evidence>
<dbReference type="SMART" id="SM00355">
    <property type="entry name" value="ZnF_C2H2"/>
    <property type="match status" value="12"/>
</dbReference>
<dbReference type="Pfam" id="PF13912">
    <property type="entry name" value="zf-C2H2_6"/>
    <property type="match status" value="2"/>
</dbReference>
<feature type="domain" description="C2H2-type" evidence="6">
    <location>
        <begin position="456"/>
        <end position="483"/>
    </location>
</feature>
<comment type="caution">
    <text evidence="7">The sequence shown here is derived from an EMBL/GenBank/DDBJ whole genome shotgun (WGS) entry which is preliminary data.</text>
</comment>
<dbReference type="OrthoDB" id="654211at2759"/>
<dbReference type="GO" id="GO:0006355">
    <property type="term" value="P:regulation of DNA-templated transcription"/>
    <property type="evidence" value="ECO:0007669"/>
    <property type="project" value="UniProtKB-ARBA"/>
</dbReference>
<dbReference type="Proteomes" id="UP000663880">
    <property type="component" value="Unassembled WGS sequence"/>
</dbReference>
<dbReference type="Pfam" id="PF00096">
    <property type="entry name" value="zf-C2H2"/>
    <property type="match status" value="5"/>
</dbReference>
<dbReference type="PANTHER" id="PTHR24379">
    <property type="entry name" value="KRAB AND ZINC FINGER DOMAIN-CONTAINING"/>
    <property type="match status" value="1"/>
</dbReference>
<evidence type="ECO:0000313" key="8">
    <source>
        <dbReference type="Proteomes" id="UP000663880"/>
    </source>
</evidence>
<feature type="domain" description="C2H2-type" evidence="6">
    <location>
        <begin position="315"/>
        <end position="338"/>
    </location>
</feature>
<dbReference type="InterPro" id="IPR013087">
    <property type="entry name" value="Znf_C2H2_type"/>
</dbReference>
<evidence type="ECO:0000256" key="3">
    <source>
        <dbReference type="ARBA" id="ARBA00022771"/>
    </source>
</evidence>
<proteinExistence type="predicted"/>
<protein>
    <recommendedName>
        <fullName evidence="6">C2H2-type domain-containing protein</fullName>
    </recommendedName>
</protein>
<gene>
    <name evidence="7" type="ORF">PMACD_LOCUS14959</name>
</gene>
<evidence type="ECO:0000313" key="7">
    <source>
        <dbReference type="EMBL" id="CAF4943613.1"/>
    </source>
</evidence>
<sequence length="575" mass="66735">MTLLCCVCLTENVRFYNLNKTYLYQFYEKLIDYNVPYSSSCCCYICFALLKKCYKFMLQALKGNNILTKIEDSNFMLTNQNENNINLTTVKLNNIVIEGGPDICSFEDNGKGVQSKDLVKIEDFGAGSDNETDVKLDYVSTKQSDSDEDLPLSELNTETDIIKEEKVHYKALKRVNAREFILTTEEQKQEMEQRAKSINYLNSPYKCALCFRGFIDPIAYGKHRQKHDESSGDHKCEMCHLRYSTKRQLNSHYKAAHLRKFECYVCKEITHTRNQAKQHEEWHKGRTYTCHLCGKAFRKSSSYFTHVRKSHKSVHACSLCGDSFVSEHGLRMHSSKAHRTIEVDKKDEQILESYCKECNVQFKTSDAWERHALTNHYSLDAKSSCCPVCNQDVKLEERVAHKRTHMDRHTTEHIYEKTPALSALSCGHCDSKFLSVHKLRAHMKRVHLGLKYDKNIVCEVCGKHCTSLATLKYHQRQHNGERPFPCVICGARFTCKENLRIHTRTHSGERPYSCVVCDKKFTQKPALNRHYRVHNGSKPYECQYCSKRFNQSSSLKSHVNTIHLKIPRNKKSKLC</sequence>
<dbReference type="PROSITE" id="PS50157">
    <property type="entry name" value="ZINC_FINGER_C2H2_2"/>
    <property type="match status" value="8"/>
</dbReference>
<feature type="domain" description="C2H2-type" evidence="6">
    <location>
        <begin position="540"/>
        <end position="563"/>
    </location>
</feature>
<name>A0A821XKU4_9NEOP</name>
<evidence type="ECO:0000256" key="1">
    <source>
        <dbReference type="ARBA" id="ARBA00022723"/>
    </source>
</evidence>
<accession>A0A821XKU4</accession>
<dbReference type="Gene3D" id="3.30.160.60">
    <property type="entry name" value="Classic Zinc Finger"/>
    <property type="match status" value="7"/>
</dbReference>
<dbReference type="GO" id="GO:0008270">
    <property type="term" value="F:zinc ion binding"/>
    <property type="evidence" value="ECO:0007669"/>
    <property type="project" value="UniProtKB-KW"/>
</dbReference>
<dbReference type="PANTHER" id="PTHR24379:SF121">
    <property type="entry name" value="C2H2-TYPE DOMAIN-CONTAINING PROTEIN"/>
    <property type="match status" value="1"/>
</dbReference>
<dbReference type="InterPro" id="IPR036236">
    <property type="entry name" value="Znf_C2H2_sf"/>
</dbReference>
<evidence type="ECO:0000256" key="5">
    <source>
        <dbReference type="PROSITE-ProRule" id="PRU00042"/>
    </source>
</evidence>
<dbReference type="EMBL" id="CAJOBZ010000068">
    <property type="protein sequence ID" value="CAF4943613.1"/>
    <property type="molecule type" value="Genomic_DNA"/>
</dbReference>
<keyword evidence="1" id="KW-0479">Metal-binding</keyword>
<evidence type="ECO:0000256" key="2">
    <source>
        <dbReference type="ARBA" id="ARBA00022737"/>
    </source>
</evidence>
<keyword evidence="3 5" id="KW-0863">Zinc-finger</keyword>
<feature type="domain" description="C2H2-type" evidence="6">
    <location>
        <begin position="424"/>
        <end position="452"/>
    </location>
</feature>
<keyword evidence="8" id="KW-1185">Reference proteome</keyword>
<dbReference type="SUPFAM" id="SSF57667">
    <property type="entry name" value="beta-beta-alpha zinc fingers"/>
    <property type="match status" value="3"/>
</dbReference>
<keyword evidence="4" id="KW-0862">Zinc</keyword>
<dbReference type="PROSITE" id="PS00028">
    <property type="entry name" value="ZINC_FINGER_C2H2_1"/>
    <property type="match status" value="10"/>
</dbReference>
<feature type="domain" description="C2H2-type" evidence="6">
    <location>
        <begin position="484"/>
        <end position="511"/>
    </location>
</feature>
<organism evidence="7 8">
    <name type="scientific">Pieris macdunnoughi</name>
    <dbReference type="NCBI Taxonomy" id="345717"/>
    <lineage>
        <taxon>Eukaryota</taxon>
        <taxon>Metazoa</taxon>
        <taxon>Ecdysozoa</taxon>
        <taxon>Arthropoda</taxon>
        <taxon>Hexapoda</taxon>
        <taxon>Insecta</taxon>
        <taxon>Pterygota</taxon>
        <taxon>Neoptera</taxon>
        <taxon>Endopterygota</taxon>
        <taxon>Lepidoptera</taxon>
        <taxon>Glossata</taxon>
        <taxon>Ditrysia</taxon>
        <taxon>Papilionoidea</taxon>
        <taxon>Pieridae</taxon>
        <taxon>Pierinae</taxon>
        <taxon>Pieris</taxon>
    </lineage>
</organism>
<keyword evidence="2" id="KW-0677">Repeat</keyword>
<evidence type="ECO:0000256" key="4">
    <source>
        <dbReference type="ARBA" id="ARBA00022833"/>
    </source>
</evidence>